<accession>A0A3M7S4C1</accession>
<protein>
    <submittedName>
        <fullName evidence="1">Uncharacterized protein</fullName>
    </submittedName>
</protein>
<keyword evidence="2" id="KW-1185">Reference proteome</keyword>
<gene>
    <name evidence="1" type="ORF">BpHYR1_011505</name>
</gene>
<dbReference type="AlphaFoldDB" id="A0A3M7S4C1"/>
<proteinExistence type="predicted"/>
<organism evidence="1 2">
    <name type="scientific">Brachionus plicatilis</name>
    <name type="common">Marine rotifer</name>
    <name type="synonym">Brachionus muelleri</name>
    <dbReference type="NCBI Taxonomy" id="10195"/>
    <lineage>
        <taxon>Eukaryota</taxon>
        <taxon>Metazoa</taxon>
        <taxon>Spiralia</taxon>
        <taxon>Gnathifera</taxon>
        <taxon>Rotifera</taxon>
        <taxon>Eurotatoria</taxon>
        <taxon>Monogononta</taxon>
        <taxon>Pseudotrocha</taxon>
        <taxon>Ploima</taxon>
        <taxon>Brachionidae</taxon>
        <taxon>Brachionus</taxon>
    </lineage>
</organism>
<dbReference type="EMBL" id="REGN01002062">
    <property type="protein sequence ID" value="RNA30663.1"/>
    <property type="molecule type" value="Genomic_DNA"/>
</dbReference>
<reference evidence="1 2" key="1">
    <citation type="journal article" date="2018" name="Sci. Rep.">
        <title>Genomic signatures of local adaptation to the degree of environmental predictability in rotifers.</title>
        <authorList>
            <person name="Franch-Gras L."/>
            <person name="Hahn C."/>
            <person name="Garcia-Roger E.M."/>
            <person name="Carmona M.J."/>
            <person name="Serra M."/>
            <person name="Gomez A."/>
        </authorList>
    </citation>
    <scope>NUCLEOTIDE SEQUENCE [LARGE SCALE GENOMIC DNA]</scope>
    <source>
        <strain evidence="1">HYR1</strain>
    </source>
</reference>
<dbReference type="Proteomes" id="UP000276133">
    <property type="component" value="Unassembled WGS sequence"/>
</dbReference>
<sequence>MTKAEMENSRSLKSWSYKIISEKIQLDRLYQIIFKLSKLILNLIYNGVPDYFLYFTKEY</sequence>
<comment type="caution">
    <text evidence="1">The sequence shown here is derived from an EMBL/GenBank/DDBJ whole genome shotgun (WGS) entry which is preliminary data.</text>
</comment>
<evidence type="ECO:0000313" key="2">
    <source>
        <dbReference type="Proteomes" id="UP000276133"/>
    </source>
</evidence>
<name>A0A3M7S4C1_BRAPC</name>
<evidence type="ECO:0000313" key="1">
    <source>
        <dbReference type="EMBL" id="RNA30663.1"/>
    </source>
</evidence>